<evidence type="ECO:0000256" key="4">
    <source>
        <dbReference type="SAM" id="MobiDB-lite"/>
    </source>
</evidence>
<comment type="caution">
    <text evidence="6">The sequence shown here is derived from an EMBL/GenBank/DDBJ whole genome shotgun (WGS) entry which is preliminary data.</text>
</comment>
<dbReference type="Gene3D" id="2.60.40.790">
    <property type="match status" value="1"/>
</dbReference>
<sequence length="239" mass="27313">MALARLCIRNSPLRHSPLLFNTSRLEEAQRLLNFPAYHFSSASTSPTSNSAGSSSSPVSTGQKDHTDQVTVSKESSPSRRRQRRRGQQLWKQPWNLAPFQLNNGLGSFGNALRDVSENLNKLLENWVPSRLLGRVKEDDESYKFRFPVPGMSKEDIKITVVDRHLTVTAEHKEEEEGSDDDDEKDSWYFQKYGYYNTSLLLPDDAKVEDIKAEVKNGLLYVTVPRSGERKRDVREIEIK</sequence>
<dbReference type="CDD" id="cd06464">
    <property type="entry name" value="ACD_sHsps-like"/>
    <property type="match status" value="1"/>
</dbReference>
<name>A0AAX6I5D9_IRIPA</name>
<comment type="similarity">
    <text evidence="2 3">Belongs to the small heat shock protein (HSP20) family.</text>
</comment>
<keyword evidence="7" id="KW-1185">Reference proteome</keyword>
<evidence type="ECO:0000256" key="2">
    <source>
        <dbReference type="PROSITE-ProRule" id="PRU00285"/>
    </source>
</evidence>
<dbReference type="InterPro" id="IPR002068">
    <property type="entry name" value="A-crystallin/Hsp20_dom"/>
</dbReference>
<gene>
    <name evidence="6" type="ORF">M6B38_276375</name>
</gene>
<evidence type="ECO:0000259" key="5">
    <source>
        <dbReference type="PROSITE" id="PS01031"/>
    </source>
</evidence>
<feature type="domain" description="SHSP" evidence="5">
    <location>
        <begin position="122"/>
        <end position="239"/>
    </location>
</feature>
<keyword evidence="1 6" id="KW-0346">Stress response</keyword>
<dbReference type="InterPro" id="IPR008978">
    <property type="entry name" value="HSP20-like_chaperone"/>
</dbReference>
<dbReference type="Proteomes" id="UP001140949">
    <property type="component" value="Unassembled WGS sequence"/>
</dbReference>
<feature type="region of interest" description="Disordered" evidence="4">
    <location>
        <begin position="42"/>
        <end position="88"/>
    </location>
</feature>
<proteinExistence type="inferred from homology"/>
<evidence type="ECO:0000256" key="1">
    <source>
        <dbReference type="ARBA" id="ARBA00023016"/>
    </source>
</evidence>
<evidence type="ECO:0000256" key="3">
    <source>
        <dbReference type="RuleBase" id="RU003616"/>
    </source>
</evidence>
<feature type="compositionally biased region" description="Low complexity" evidence="4">
    <location>
        <begin position="42"/>
        <end position="61"/>
    </location>
</feature>
<accession>A0AAX6I5D9</accession>
<evidence type="ECO:0000313" key="7">
    <source>
        <dbReference type="Proteomes" id="UP001140949"/>
    </source>
</evidence>
<dbReference type="PANTHER" id="PTHR46733">
    <property type="entry name" value="26.5 KDA HEAT SHOCK PROTEIN, MITOCHONDRIAL"/>
    <property type="match status" value="1"/>
</dbReference>
<dbReference type="SUPFAM" id="SSF49764">
    <property type="entry name" value="HSP20-like chaperones"/>
    <property type="match status" value="1"/>
</dbReference>
<dbReference type="EMBL" id="JANAVB010004998">
    <property type="protein sequence ID" value="KAJ6847705.1"/>
    <property type="molecule type" value="Genomic_DNA"/>
</dbReference>
<protein>
    <submittedName>
        <fullName evidence="6">Chloroplast small heat shock protein</fullName>
    </submittedName>
</protein>
<dbReference type="PROSITE" id="PS01031">
    <property type="entry name" value="SHSP"/>
    <property type="match status" value="1"/>
</dbReference>
<reference evidence="6" key="1">
    <citation type="journal article" date="2023" name="GigaByte">
        <title>Genome assembly of the bearded iris, Iris pallida Lam.</title>
        <authorList>
            <person name="Bruccoleri R.E."/>
            <person name="Oakeley E.J."/>
            <person name="Faust A.M.E."/>
            <person name="Altorfer M."/>
            <person name="Dessus-Babus S."/>
            <person name="Burckhardt D."/>
            <person name="Oertli M."/>
            <person name="Naumann U."/>
            <person name="Petersen F."/>
            <person name="Wong J."/>
        </authorList>
    </citation>
    <scope>NUCLEOTIDE SEQUENCE</scope>
    <source>
        <strain evidence="6">GSM-AAB239-AS_SAM_17_03QT</strain>
    </source>
</reference>
<reference evidence="6" key="2">
    <citation type="submission" date="2023-04" db="EMBL/GenBank/DDBJ databases">
        <authorList>
            <person name="Bruccoleri R.E."/>
            <person name="Oakeley E.J."/>
            <person name="Faust A.-M."/>
            <person name="Dessus-Babus S."/>
            <person name="Altorfer M."/>
            <person name="Burckhardt D."/>
            <person name="Oertli M."/>
            <person name="Naumann U."/>
            <person name="Petersen F."/>
            <person name="Wong J."/>
        </authorList>
    </citation>
    <scope>NUCLEOTIDE SEQUENCE</scope>
    <source>
        <strain evidence="6">GSM-AAB239-AS_SAM_17_03QT</strain>
        <tissue evidence="6">Leaf</tissue>
    </source>
</reference>
<dbReference type="Pfam" id="PF00011">
    <property type="entry name" value="HSP20"/>
    <property type="match status" value="1"/>
</dbReference>
<organism evidence="6 7">
    <name type="scientific">Iris pallida</name>
    <name type="common">Sweet iris</name>
    <dbReference type="NCBI Taxonomy" id="29817"/>
    <lineage>
        <taxon>Eukaryota</taxon>
        <taxon>Viridiplantae</taxon>
        <taxon>Streptophyta</taxon>
        <taxon>Embryophyta</taxon>
        <taxon>Tracheophyta</taxon>
        <taxon>Spermatophyta</taxon>
        <taxon>Magnoliopsida</taxon>
        <taxon>Liliopsida</taxon>
        <taxon>Asparagales</taxon>
        <taxon>Iridaceae</taxon>
        <taxon>Iridoideae</taxon>
        <taxon>Irideae</taxon>
        <taxon>Iris</taxon>
    </lineage>
</organism>
<evidence type="ECO:0000313" key="6">
    <source>
        <dbReference type="EMBL" id="KAJ6847705.1"/>
    </source>
</evidence>
<dbReference type="PANTHER" id="PTHR46733:SF3">
    <property type="entry name" value="26.5 KDA HEAT SHOCK PROTEIN, MITOCHONDRIAL"/>
    <property type="match status" value="1"/>
</dbReference>
<dbReference type="AlphaFoldDB" id="A0AAX6I5D9"/>
<dbReference type="GO" id="GO:0009408">
    <property type="term" value="P:response to heat"/>
    <property type="evidence" value="ECO:0007669"/>
    <property type="project" value="InterPro"/>
</dbReference>
<dbReference type="InterPro" id="IPR044587">
    <property type="entry name" value="HSP21-like"/>
</dbReference>